<dbReference type="EMBL" id="BORQ01000007">
    <property type="protein sequence ID" value="GIO33684.1"/>
    <property type="molecule type" value="Genomic_DNA"/>
</dbReference>
<keyword evidence="3" id="KW-1185">Reference proteome</keyword>
<organism evidence="2 3">
    <name type="scientific">Paenibacillus albilobatus</name>
    <dbReference type="NCBI Taxonomy" id="2716884"/>
    <lineage>
        <taxon>Bacteria</taxon>
        <taxon>Bacillati</taxon>
        <taxon>Bacillota</taxon>
        <taxon>Bacilli</taxon>
        <taxon>Bacillales</taxon>
        <taxon>Paenibacillaceae</taxon>
        <taxon>Paenibacillus</taxon>
    </lineage>
</organism>
<evidence type="ECO:0000313" key="2">
    <source>
        <dbReference type="EMBL" id="GIO33684.1"/>
    </source>
</evidence>
<dbReference type="AlphaFoldDB" id="A0A920CE92"/>
<protein>
    <submittedName>
        <fullName evidence="2">Uncharacterized protein</fullName>
    </submittedName>
</protein>
<sequence length="93" mass="10469">MDKEIAAARQALQHVPIMEGSIIGGALGKLDRALKEKDAEIESLKQQFNQQTTTAVEWMVEYYTLDGRFQEQKRELAAARREIERLGGGKHGL</sequence>
<dbReference type="RefSeq" id="WP_212958555.1">
    <property type="nucleotide sequence ID" value="NZ_BORQ01000007.1"/>
</dbReference>
<comment type="caution">
    <text evidence="2">The sequence shown here is derived from an EMBL/GenBank/DDBJ whole genome shotgun (WGS) entry which is preliminary data.</text>
</comment>
<evidence type="ECO:0000256" key="1">
    <source>
        <dbReference type="SAM" id="Coils"/>
    </source>
</evidence>
<dbReference type="Proteomes" id="UP000679779">
    <property type="component" value="Unassembled WGS sequence"/>
</dbReference>
<name>A0A920CE92_9BACL</name>
<keyword evidence="1" id="KW-0175">Coiled coil</keyword>
<accession>A0A920CE92</accession>
<gene>
    <name evidence="2" type="ORF">J2TS6_48250</name>
</gene>
<reference evidence="2" key="1">
    <citation type="submission" date="2021-03" db="EMBL/GenBank/DDBJ databases">
        <title>Antimicrobial resistance genes in bacteria isolated from Japanese honey, and their potential for conferring macrolide and lincosamide resistance in the American foulbrood pathogen Paenibacillus larvae.</title>
        <authorList>
            <person name="Okamoto M."/>
            <person name="Kumagai M."/>
            <person name="Kanamori H."/>
            <person name="Takamatsu D."/>
        </authorList>
    </citation>
    <scope>NUCLEOTIDE SEQUENCE</scope>
    <source>
        <strain evidence="2">J2TS6</strain>
    </source>
</reference>
<evidence type="ECO:0000313" key="3">
    <source>
        <dbReference type="Proteomes" id="UP000679779"/>
    </source>
</evidence>
<proteinExistence type="predicted"/>
<feature type="coiled-coil region" evidence="1">
    <location>
        <begin position="27"/>
        <end position="54"/>
    </location>
</feature>